<dbReference type="Gene3D" id="2.70.98.40">
    <property type="entry name" value="Glycoside hydrolase, family 65, N-terminal domain"/>
    <property type="match status" value="1"/>
</dbReference>
<name>A0A2X2CSD5_PSELU</name>
<evidence type="ECO:0000256" key="1">
    <source>
        <dbReference type="ARBA" id="ARBA00006768"/>
    </source>
</evidence>
<keyword evidence="11" id="KW-1185">Reference proteome</keyword>
<reference evidence="8 11" key="2">
    <citation type="submission" date="2020-10" db="EMBL/GenBank/DDBJ databases">
        <title>Genome sequences of Pseudomonas isolates.</title>
        <authorList>
            <person name="Wessels L."/>
            <person name="Reich F."/>
            <person name="Hammerl J."/>
        </authorList>
    </citation>
    <scope>NUCLEOTIDE SEQUENCE [LARGE SCALE GENOMIC DNA]</scope>
    <source>
        <strain evidence="8 11">20-MO00624-0</strain>
    </source>
</reference>
<dbReference type="InterPro" id="IPR005196">
    <property type="entry name" value="Glyco_hydro_65_N"/>
</dbReference>
<keyword evidence="2" id="KW-0328">Glycosyltransferase</keyword>
<reference evidence="9 10" key="1">
    <citation type="submission" date="2018-06" db="EMBL/GenBank/DDBJ databases">
        <authorList>
            <consortium name="Pathogen Informatics"/>
            <person name="Doyle S."/>
        </authorList>
    </citation>
    <scope>NUCLEOTIDE SEQUENCE [LARGE SCALE GENOMIC DNA]</scope>
    <source>
        <strain evidence="9 10">NCTC11842</strain>
    </source>
</reference>
<dbReference type="RefSeq" id="WP_073449354.1">
    <property type="nucleotide sequence ID" value="NZ_CP069262.1"/>
</dbReference>
<feature type="domain" description="Glycoside hydrolase family 65 central catalytic" evidence="6">
    <location>
        <begin position="327"/>
        <end position="719"/>
    </location>
</feature>
<evidence type="ECO:0000256" key="5">
    <source>
        <dbReference type="PIRSR" id="PIRSR036289-51"/>
    </source>
</evidence>
<dbReference type="InterPro" id="IPR017045">
    <property type="entry name" value="Malt_Pase/Glycosyl_Hdrlase"/>
</dbReference>
<dbReference type="InterPro" id="IPR008928">
    <property type="entry name" value="6-hairpin_glycosidase_sf"/>
</dbReference>
<feature type="domain" description="Glycoside hydrolase family 65 N-terminal" evidence="7">
    <location>
        <begin position="15"/>
        <end position="266"/>
    </location>
</feature>
<feature type="binding site" evidence="5">
    <location>
        <begin position="620"/>
        <end position="621"/>
    </location>
    <ligand>
        <name>substrate</name>
    </ligand>
</feature>
<dbReference type="InterPro" id="IPR005195">
    <property type="entry name" value="Glyco_hydro_65_M"/>
</dbReference>
<evidence type="ECO:0000256" key="3">
    <source>
        <dbReference type="ARBA" id="ARBA00022679"/>
    </source>
</evidence>
<evidence type="ECO:0000259" key="7">
    <source>
        <dbReference type="Pfam" id="PF03636"/>
    </source>
</evidence>
<dbReference type="Proteomes" id="UP000626180">
    <property type="component" value="Unassembled WGS sequence"/>
</dbReference>
<dbReference type="GO" id="GO:0005975">
    <property type="term" value="P:carbohydrate metabolic process"/>
    <property type="evidence" value="ECO:0007669"/>
    <property type="project" value="InterPro"/>
</dbReference>
<dbReference type="EMBL" id="JADMCD010000002">
    <property type="protein sequence ID" value="MBF8640004.1"/>
    <property type="molecule type" value="Genomic_DNA"/>
</dbReference>
<evidence type="ECO:0000256" key="2">
    <source>
        <dbReference type="ARBA" id="ARBA00022676"/>
    </source>
</evidence>
<evidence type="ECO:0000313" key="11">
    <source>
        <dbReference type="Proteomes" id="UP000626180"/>
    </source>
</evidence>
<comment type="similarity">
    <text evidence="1">Belongs to the glycosyl hydrolase 65 family.</text>
</comment>
<gene>
    <name evidence="8" type="ORF">IRZ65_04830</name>
    <name evidence="9" type="ORF">NCTC11842_02863</name>
</gene>
<sequence>MNDAFNTTRTEIIFNEYKPSDERRREALLALGNGVLSMRASAPELSASRLSQGDDQHYPGFYRAGWYDDAPRRVNGTRIAMTALVNLPDPFGLTFALDDDLWFNLASVKLQRYRQVLSLDRGTLRRDMTFMMGPTREVRLSETRLVSMADPDLCVLRWEVYVPDGGCIRVRSTLNAGVRNAGVKRDAAYEGRRLQTIGFHSEADGGAAVLASLHDRSREVAVAAHTRLSMPAGPWQQAVMGDCLCLEATCDLPEGRTLIIEKYVTVRVEGEIPRHEDSGVTLSIMLDQLRRRSDFDSVLQRHAAHWHRLWGRMAMQMTEHHLALPLRLHRFHVLQALSPNSLGQDMGWPARGWQEGYFGQIFWDEIFAMPFLATHFPELAHTVVNYRYARLDMARALARRSGYRGAMFPWRSGRTGGEETPPYQCNPLSHHWVPDHTCLQRHVGSAIAYDVWQLYLATGDRSLLSHNGGELILEIARFWASMVRFNPERGRYVIEGVIGPDEYHNAYPNTDVPGLDNNAYTNVMASWVLALALELLDLLPDEEADALQQRLGVTPLERVDWDRISRTLYVPVQGDGVISQFEGFDRLESPPPKFRQDGRPRLDWMLEAQGDKTDNYQLTKQADVLMLLYLFPPRELERLLARLGYIEHLAEIRRTADYYLARITHESSLSKVVCAGALARLDAERSWDYFRQSLRTDLDAPSDSGIQEGIHLGAMAGSLDVLQRHYLGIVPSVACLQVMPAPPAALDNVSLDIEYKGVRLSVALKDRILSLSSDPRNSHDACIEYWDNRFSLKPGQVIHLTCR</sequence>
<dbReference type="InterPro" id="IPR012341">
    <property type="entry name" value="6hp_glycosidase-like_sf"/>
</dbReference>
<dbReference type="EMBL" id="UAUF01000012">
    <property type="protein sequence ID" value="SPZ08586.1"/>
    <property type="molecule type" value="Genomic_DNA"/>
</dbReference>
<dbReference type="GO" id="GO:0004553">
    <property type="term" value="F:hydrolase activity, hydrolyzing O-glycosyl compounds"/>
    <property type="evidence" value="ECO:0007669"/>
    <property type="project" value="TreeGrafter"/>
</dbReference>
<feature type="binding site" evidence="5">
    <location>
        <begin position="363"/>
        <end position="364"/>
    </location>
    <ligand>
        <name>substrate</name>
    </ligand>
</feature>
<dbReference type="PANTHER" id="PTHR11051">
    <property type="entry name" value="GLYCOSYL HYDROLASE-RELATED"/>
    <property type="match status" value="1"/>
</dbReference>
<dbReference type="EC" id="3.2.1.-" evidence="9"/>
<dbReference type="PIRSF" id="PIRSF036289">
    <property type="entry name" value="Glycosyl_hydrolase_malt_phosph"/>
    <property type="match status" value="1"/>
</dbReference>
<evidence type="ECO:0000313" key="9">
    <source>
        <dbReference type="EMBL" id="SPZ08586.1"/>
    </source>
</evidence>
<keyword evidence="3" id="KW-0808">Transferase</keyword>
<feature type="active site" description="Proton donor" evidence="4">
    <location>
        <position position="502"/>
    </location>
</feature>
<dbReference type="AlphaFoldDB" id="A0A2X2CSD5"/>
<dbReference type="Proteomes" id="UP000250443">
    <property type="component" value="Unassembled WGS sequence"/>
</dbReference>
<proteinExistence type="inferred from homology"/>
<dbReference type="GO" id="GO:0030246">
    <property type="term" value="F:carbohydrate binding"/>
    <property type="evidence" value="ECO:0007669"/>
    <property type="project" value="InterPro"/>
</dbReference>
<dbReference type="PANTHER" id="PTHR11051:SF8">
    <property type="entry name" value="PROTEIN-GLUCOSYLGALACTOSYLHYDROXYLYSINE GLUCOSIDASE"/>
    <property type="match status" value="1"/>
</dbReference>
<protein>
    <submittedName>
        <fullName evidence="8">Glycoside hydrolase family 65 protein</fullName>
    </submittedName>
    <submittedName>
        <fullName evidence="9">Uncharacterized glycosyl hydrolase Rv2006/MT2062</fullName>
        <ecNumber evidence="9">3.2.1.-</ecNumber>
    </submittedName>
</protein>
<dbReference type="InterPro" id="IPR037018">
    <property type="entry name" value="GH65_N"/>
</dbReference>
<dbReference type="SUPFAM" id="SSF74650">
    <property type="entry name" value="Galactose mutarotase-like"/>
    <property type="match status" value="1"/>
</dbReference>
<dbReference type="Pfam" id="PF03636">
    <property type="entry name" value="Glyco_hydro_65N"/>
    <property type="match status" value="1"/>
</dbReference>
<dbReference type="Gene3D" id="1.50.10.10">
    <property type="match status" value="1"/>
</dbReference>
<accession>A0A2X2CSD5</accession>
<evidence type="ECO:0000313" key="10">
    <source>
        <dbReference type="Proteomes" id="UP000250443"/>
    </source>
</evidence>
<evidence type="ECO:0000256" key="4">
    <source>
        <dbReference type="PIRSR" id="PIRSR036289-50"/>
    </source>
</evidence>
<evidence type="ECO:0000259" key="6">
    <source>
        <dbReference type="Pfam" id="PF03632"/>
    </source>
</evidence>
<dbReference type="SUPFAM" id="SSF48208">
    <property type="entry name" value="Six-hairpin glycosidases"/>
    <property type="match status" value="1"/>
</dbReference>
<organism evidence="9 10">
    <name type="scientific">Pseudomonas luteola</name>
    <dbReference type="NCBI Taxonomy" id="47886"/>
    <lineage>
        <taxon>Bacteria</taxon>
        <taxon>Pseudomonadati</taxon>
        <taxon>Pseudomonadota</taxon>
        <taxon>Gammaproteobacteria</taxon>
        <taxon>Pseudomonadales</taxon>
        <taxon>Pseudomonadaceae</taxon>
        <taxon>Pseudomonas</taxon>
    </lineage>
</organism>
<dbReference type="Pfam" id="PF03632">
    <property type="entry name" value="Glyco_hydro_65m"/>
    <property type="match status" value="1"/>
</dbReference>
<keyword evidence="9" id="KW-0378">Hydrolase</keyword>
<keyword evidence="9" id="KW-0326">Glycosidase</keyword>
<dbReference type="GO" id="GO:0016757">
    <property type="term" value="F:glycosyltransferase activity"/>
    <property type="evidence" value="ECO:0007669"/>
    <property type="project" value="UniProtKB-KW"/>
</dbReference>
<evidence type="ECO:0000313" key="8">
    <source>
        <dbReference type="EMBL" id="MBF8640004.1"/>
    </source>
</evidence>
<dbReference type="InterPro" id="IPR011013">
    <property type="entry name" value="Gal_mutarotase_sf_dom"/>
</dbReference>